<dbReference type="EMBL" id="QTSX02002345">
    <property type="protein sequence ID" value="KAJ9075952.1"/>
    <property type="molecule type" value="Genomic_DNA"/>
</dbReference>
<sequence>MIIINTLFCANPKSFRDNTQKVMMVAAQLNDDARETFLTSLEEDPDLIFSYNQLLERMNYATVTI</sequence>
<evidence type="ECO:0000313" key="1">
    <source>
        <dbReference type="EMBL" id="KAJ9075952.1"/>
    </source>
</evidence>
<reference evidence="1" key="1">
    <citation type="submission" date="2022-04" db="EMBL/GenBank/DDBJ databases">
        <title>Genome of the entomopathogenic fungus Entomophthora muscae.</title>
        <authorList>
            <person name="Elya C."/>
            <person name="Lovett B.R."/>
            <person name="Lee E."/>
            <person name="Macias A.M."/>
            <person name="Hajek A.E."/>
            <person name="De Bivort B.L."/>
            <person name="Kasson M.T."/>
            <person name="De Fine Licht H.H."/>
            <person name="Stajich J.E."/>
        </authorList>
    </citation>
    <scope>NUCLEOTIDE SEQUENCE</scope>
    <source>
        <strain evidence="1">Berkeley</strain>
    </source>
</reference>
<gene>
    <name evidence="1" type="ORF">DSO57_1030804</name>
</gene>
<evidence type="ECO:0000313" key="2">
    <source>
        <dbReference type="Proteomes" id="UP001165960"/>
    </source>
</evidence>
<keyword evidence="2" id="KW-1185">Reference proteome</keyword>
<protein>
    <submittedName>
        <fullName evidence="1">Uncharacterized protein</fullName>
    </submittedName>
</protein>
<comment type="caution">
    <text evidence="1">The sequence shown here is derived from an EMBL/GenBank/DDBJ whole genome shotgun (WGS) entry which is preliminary data.</text>
</comment>
<proteinExistence type="predicted"/>
<dbReference type="Proteomes" id="UP001165960">
    <property type="component" value="Unassembled WGS sequence"/>
</dbReference>
<organism evidence="1 2">
    <name type="scientific">Entomophthora muscae</name>
    <dbReference type="NCBI Taxonomy" id="34485"/>
    <lineage>
        <taxon>Eukaryota</taxon>
        <taxon>Fungi</taxon>
        <taxon>Fungi incertae sedis</taxon>
        <taxon>Zoopagomycota</taxon>
        <taxon>Entomophthoromycotina</taxon>
        <taxon>Entomophthoromycetes</taxon>
        <taxon>Entomophthorales</taxon>
        <taxon>Entomophthoraceae</taxon>
        <taxon>Entomophthora</taxon>
    </lineage>
</organism>
<accession>A0ACC2TMX9</accession>
<name>A0ACC2TMX9_9FUNG</name>